<dbReference type="Proteomes" id="UP000027195">
    <property type="component" value="Unassembled WGS sequence"/>
</dbReference>
<proteinExistence type="predicted"/>
<accession>A0A067MDH5</accession>
<dbReference type="HOGENOM" id="CLU_1722068_0_0_1"/>
<sequence>MSATPGDAPVNNISYLAASPPPSDQPDKDLGSDLDLSDSAFARKCDALIGLNAPTDAELEADEKVLLEPCDSAAQEKQKHALAMAYLRKLTAELEQDEVFNAPASMDNPRDIDALYGPSPDILELLNGGGLSAQPLGAGAVKLDFQFGDHGL</sequence>
<evidence type="ECO:0000313" key="2">
    <source>
        <dbReference type="EMBL" id="KDQ09907.1"/>
    </source>
</evidence>
<organism evidence="2 3">
    <name type="scientific">Botryobasidium botryosum (strain FD-172 SS1)</name>
    <dbReference type="NCBI Taxonomy" id="930990"/>
    <lineage>
        <taxon>Eukaryota</taxon>
        <taxon>Fungi</taxon>
        <taxon>Dikarya</taxon>
        <taxon>Basidiomycota</taxon>
        <taxon>Agaricomycotina</taxon>
        <taxon>Agaricomycetes</taxon>
        <taxon>Cantharellales</taxon>
        <taxon>Botryobasidiaceae</taxon>
        <taxon>Botryobasidium</taxon>
    </lineage>
</organism>
<dbReference type="EMBL" id="KL198073">
    <property type="protein sequence ID" value="KDQ09907.1"/>
    <property type="molecule type" value="Genomic_DNA"/>
</dbReference>
<keyword evidence="3" id="KW-1185">Reference proteome</keyword>
<dbReference type="InParanoid" id="A0A067MDH5"/>
<evidence type="ECO:0000313" key="3">
    <source>
        <dbReference type="Proteomes" id="UP000027195"/>
    </source>
</evidence>
<protein>
    <submittedName>
        <fullName evidence="2">Uncharacterized protein</fullName>
    </submittedName>
</protein>
<evidence type="ECO:0000256" key="1">
    <source>
        <dbReference type="SAM" id="MobiDB-lite"/>
    </source>
</evidence>
<feature type="region of interest" description="Disordered" evidence="1">
    <location>
        <begin position="1"/>
        <end position="35"/>
    </location>
</feature>
<gene>
    <name evidence="2" type="ORF">BOTBODRAFT_36722</name>
</gene>
<dbReference type="AlphaFoldDB" id="A0A067MDH5"/>
<reference evidence="3" key="1">
    <citation type="journal article" date="2014" name="Proc. Natl. Acad. Sci. U.S.A.">
        <title>Extensive sampling of basidiomycete genomes demonstrates inadequacy of the white-rot/brown-rot paradigm for wood decay fungi.</title>
        <authorList>
            <person name="Riley R."/>
            <person name="Salamov A.A."/>
            <person name="Brown D.W."/>
            <person name="Nagy L.G."/>
            <person name="Floudas D."/>
            <person name="Held B.W."/>
            <person name="Levasseur A."/>
            <person name="Lombard V."/>
            <person name="Morin E."/>
            <person name="Otillar R."/>
            <person name="Lindquist E.A."/>
            <person name="Sun H."/>
            <person name="LaButti K.M."/>
            <person name="Schmutz J."/>
            <person name="Jabbour D."/>
            <person name="Luo H."/>
            <person name="Baker S.E."/>
            <person name="Pisabarro A.G."/>
            <person name="Walton J.D."/>
            <person name="Blanchette R.A."/>
            <person name="Henrissat B."/>
            <person name="Martin F."/>
            <person name="Cullen D."/>
            <person name="Hibbett D.S."/>
            <person name="Grigoriev I.V."/>
        </authorList>
    </citation>
    <scope>NUCLEOTIDE SEQUENCE [LARGE SCALE GENOMIC DNA]</scope>
    <source>
        <strain evidence="3">FD-172 SS1</strain>
    </source>
</reference>
<name>A0A067MDH5_BOTB1</name>